<dbReference type="EMBL" id="VSRR010025662">
    <property type="protein sequence ID" value="MPC67023.1"/>
    <property type="molecule type" value="Genomic_DNA"/>
</dbReference>
<accession>A0A5B7HA19</accession>
<evidence type="ECO:0000313" key="1">
    <source>
        <dbReference type="EMBL" id="MPC67023.1"/>
    </source>
</evidence>
<reference evidence="1 2" key="1">
    <citation type="submission" date="2019-05" db="EMBL/GenBank/DDBJ databases">
        <title>Another draft genome of Portunus trituberculatus and its Hox gene families provides insights of decapod evolution.</title>
        <authorList>
            <person name="Jeong J.-H."/>
            <person name="Song I."/>
            <person name="Kim S."/>
            <person name="Choi T."/>
            <person name="Kim D."/>
            <person name="Ryu S."/>
            <person name="Kim W."/>
        </authorList>
    </citation>
    <scope>NUCLEOTIDE SEQUENCE [LARGE SCALE GENOMIC DNA]</scope>
    <source>
        <tissue evidence="1">Muscle</tissue>
    </source>
</reference>
<dbReference type="Proteomes" id="UP000324222">
    <property type="component" value="Unassembled WGS sequence"/>
</dbReference>
<sequence>MELPTYHGGNLKNCTIIISSSKKQCNFTLKEENSSLNCIIEDLEKGKREVAKAHCCNTRFCGTDLQEFVATKSIPPKLTGSLDIVRKTESTLTLHLPTINHSQDGNK</sequence>
<name>A0A5B7HA19_PORTR</name>
<keyword evidence="2" id="KW-1185">Reference proteome</keyword>
<gene>
    <name evidence="1" type="ORF">E2C01_061183</name>
</gene>
<organism evidence="1 2">
    <name type="scientific">Portunus trituberculatus</name>
    <name type="common">Swimming crab</name>
    <name type="synonym">Neptunus trituberculatus</name>
    <dbReference type="NCBI Taxonomy" id="210409"/>
    <lineage>
        <taxon>Eukaryota</taxon>
        <taxon>Metazoa</taxon>
        <taxon>Ecdysozoa</taxon>
        <taxon>Arthropoda</taxon>
        <taxon>Crustacea</taxon>
        <taxon>Multicrustacea</taxon>
        <taxon>Malacostraca</taxon>
        <taxon>Eumalacostraca</taxon>
        <taxon>Eucarida</taxon>
        <taxon>Decapoda</taxon>
        <taxon>Pleocyemata</taxon>
        <taxon>Brachyura</taxon>
        <taxon>Eubrachyura</taxon>
        <taxon>Portunoidea</taxon>
        <taxon>Portunidae</taxon>
        <taxon>Portuninae</taxon>
        <taxon>Portunus</taxon>
    </lineage>
</organism>
<comment type="caution">
    <text evidence="1">The sequence shown here is derived from an EMBL/GenBank/DDBJ whole genome shotgun (WGS) entry which is preliminary data.</text>
</comment>
<dbReference type="OrthoDB" id="6372953at2759"/>
<proteinExistence type="predicted"/>
<protein>
    <submittedName>
        <fullName evidence="1">Uncharacterized protein</fullName>
    </submittedName>
</protein>
<dbReference type="AlphaFoldDB" id="A0A5B7HA19"/>
<evidence type="ECO:0000313" key="2">
    <source>
        <dbReference type="Proteomes" id="UP000324222"/>
    </source>
</evidence>